<dbReference type="OrthoDB" id="2020644at2759"/>
<feature type="coiled-coil region" evidence="1">
    <location>
        <begin position="285"/>
        <end position="312"/>
    </location>
</feature>
<evidence type="ECO:0000256" key="2">
    <source>
        <dbReference type="SAM" id="MobiDB-lite"/>
    </source>
</evidence>
<evidence type="ECO:0000313" key="5">
    <source>
        <dbReference type="Proteomes" id="UP000655225"/>
    </source>
</evidence>
<accession>A0A834YEJ8</accession>
<dbReference type="EMBL" id="JABCRI010000022">
    <property type="protein sequence ID" value="KAF8379789.1"/>
    <property type="molecule type" value="Genomic_DNA"/>
</dbReference>
<dbReference type="InterPro" id="IPR056142">
    <property type="entry name" value="DUF7725"/>
</dbReference>
<comment type="caution">
    <text evidence="4">The sequence shown here is derived from an EMBL/GenBank/DDBJ whole genome shotgun (WGS) entry which is preliminary data.</text>
</comment>
<keyword evidence="1" id="KW-0175">Coiled coil</keyword>
<feature type="region of interest" description="Disordered" evidence="2">
    <location>
        <begin position="784"/>
        <end position="817"/>
    </location>
</feature>
<name>A0A834YEJ8_TETSI</name>
<evidence type="ECO:0000259" key="3">
    <source>
        <dbReference type="Pfam" id="PF24851"/>
    </source>
</evidence>
<dbReference type="OMA" id="SQFTEYA"/>
<keyword evidence="5" id="KW-1185">Reference proteome</keyword>
<protein>
    <recommendedName>
        <fullName evidence="3">DUF7725 domain-containing protein</fullName>
    </recommendedName>
</protein>
<feature type="region of interest" description="Disordered" evidence="2">
    <location>
        <begin position="1"/>
        <end position="26"/>
    </location>
</feature>
<evidence type="ECO:0000313" key="4">
    <source>
        <dbReference type="EMBL" id="KAF8379789.1"/>
    </source>
</evidence>
<dbReference type="Proteomes" id="UP000655225">
    <property type="component" value="Unassembled WGS sequence"/>
</dbReference>
<feature type="domain" description="DUF7725" evidence="3">
    <location>
        <begin position="631"/>
        <end position="693"/>
    </location>
</feature>
<dbReference type="PANTHER" id="PTHR35766:SF1">
    <property type="entry name" value="OS08G0543600 PROTEIN"/>
    <property type="match status" value="1"/>
</dbReference>
<evidence type="ECO:0000256" key="1">
    <source>
        <dbReference type="SAM" id="Coils"/>
    </source>
</evidence>
<feature type="compositionally biased region" description="Polar residues" evidence="2">
    <location>
        <begin position="546"/>
        <end position="592"/>
    </location>
</feature>
<dbReference type="Pfam" id="PF24851">
    <property type="entry name" value="DUF7725"/>
    <property type="match status" value="1"/>
</dbReference>
<dbReference type="AlphaFoldDB" id="A0A834YEJ8"/>
<organism evidence="4 5">
    <name type="scientific">Tetracentron sinense</name>
    <name type="common">Spur-leaf</name>
    <dbReference type="NCBI Taxonomy" id="13715"/>
    <lineage>
        <taxon>Eukaryota</taxon>
        <taxon>Viridiplantae</taxon>
        <taxon>Streptophyta</taxon>
        <taxon>Embryophyta</taxon>
        <taxon>Tracheophyta</taxon>
        <taxon>Spermatophyta</taxon>
        <taxon>Magnoliopsida</taxon>
        <taxon>Trochodendrales</taxon>
        <taxon>Trochodendraceae</taxon>
        <taxon>Tetracentron</taxon>
    </lineage>
</organism>
<proteinExistence type="predicted"/>
<feature type="compositionally biased region" description="Polar residues" evidence="2">
    <location>
        <begin position="800"/>
        <end position="817"/>
    </location>
</feature>
<feature type="coiled-coil region" evidence="1">
    <location>
        <begin position="120"/>
        <end position="227"/>
    </location>
</feature>
<dbReference type="PANTHER" id="PTHR35766">
    <property type="entry name" value="OS08G0543600 PROTEIN"/>
    <property type="match status" value="1"/>
</dbReference>
<gene>
    <name evidence="4" type="ORF">HHK36_029238</name>
</gene>
<sequence length="817" mass="90851">MEAAAGVPAGRGGSLPMPSSQASRKEWRAVLEHSVRNEELEHSKLGQSNERTTYEVQQGTEVGFISINMDGSMDNDILQQRLHSVARQREGLQQMEMELRAQVIARSEIMEMQHTVDAQIKEHVNASVKLQEQLQEREQTIHELERKMEEKDRELRAIKIDNEAAWAKEDLLREQNKELATFRRERGNSEAERGQYLKQIHDLKEHIQEKERQLLELQEQHRDAQETIIYKDEQLREAQAWAARVQERDALQSTTNHSLQAELRERTEQFNQFWLGCHRQFADMERLHLHNIQQLQLELAEARERSGTYSDEPHMTLANSKDVSSFGQSKGNQLDVNDGGTLGGNSGVISNGNVDNVPPSVSTGNTSAKTDHIPGAPVVPSSLLGMSAYIPPGQVTTLHPFVMHQGVPHSIPSASSNVPQSHVGHFQQIPAIPSHLHWQNQQAVSEGSHISNHNQYQPSQTDNDLLRSGAHYDYKLSVNGQAFPSDYLDAHISRGQEPGSVITTSTEEAQVLESNDKRYLIAQQPQQNLQEISSQFHEALRLDPPEQNSETKGQDDNTVTLTNHSQEDQGLTTEQPNSVANTSSSDTPTHLVNFSETTDSNANGVVLSEASFSAARESILLTLGKIPEPTLVDERSLLACIVRATPAGSGGRIRISSTLPNRLGKMLAPLHWHDYKKKYGRLDDFVAGHPEVSFDTHRLKKVPVIDSKPVNTVSTEHAIGTMTDACDKPSQLSAMQNQPSNGVCYDIVQGLSNIKMLSKPKDPQELNGLLSETRPVHTSVHMAVGNGSNTDRTGLDNFLNKRSTNGRHGTNSGGRPQ</sequence>
<reference evidence="4 5" key="1">
    <citation type="submission" date="2020-04" db="EMBL/GenBank/DDBJ databases">
        <title>Plant Genome Project.</title>
        <authorList>
            <person name="Zhang R.-G."/>
        </authorList>
    </citation>
    <scope>NUCLEOTIDE SEQUENCE [LARGE SCALE GENOMIC DNA]</scope>
    <source>
        <strain evidence="4">YNK0</strain>
        <tissue evidence="4">Leaf</tissue>
    </source>
</reference>
<feature type="region of interest" description="Disordered" evidence="2">
    <location>
        <begin position="544"/>
        <end position="592"/>
    </location>
</feature>